<protein>
    <recommendedName>
        <fullName evidence="4">HTH LytTR-type domain-containing protein</fullName>
    </recommendedName>
</protein>
<dbReference type="eggNOG" id="COG3279">
    <property type="taxonomic scope" value="Bacteria"/>
</dbReference>
<name>E4RXY6_LEAB4</name>
<dbReference type="EMBL" id="CP002305">
    <property type="protein sequence ID" value="ADQ19083.1"/>
    <property type="molecule type" value="Genomic_DNA"/>
</dbReference>
<evidence type="ECO:0000313" key="3">
    <source>
        <dbReference type="Proteomes" id="UP000007435"/>
    </source>
</evidence>
<feature type="transmembrane region" description="Helical" evidence="1">
    <location>
        <begin position="55"/>
        <end position="76"/>
    </location>
</feature>
<dbReference type="Proteomes" id="UP000007435">
    <property type="component" value="Chromosome"/>
</dbReference>
<dbReference type="RefSeq" id="WP_013410107.1">
    <property type="nucleotide sequence ID" value="NC_014655.1"/>
</dbReference>
<organism evidence="2 3">
    <name type="scientific">Leadbetterella byssophila (strain DSM 17132 / JCM 16389 / KACC 11308 / NBRC 106382 / 4M15)</name>
    <dbReference type="NCBI Taxonomy" id="649349"/>
    <lineage>
        <taxon>Bacteria</taxon>
        <taxon>Pseudomonadati</taxon>
        <taxon>Bacteroidota</taxon>
        <taxon>Cytophagia</taxon>
        <taxon>Cytophagales</taxon>
        <taxon>Leadbetterellaceae</taxon>
        <taxon>Leadbetterella</taxon>
    </lineage>
</organism>
<sequence>MNERMPILKVFKKPHHSSTLSLRGLFHSFLAAIVVMALAYFIRPFGLKSLEAEEWTNVVITLGGISLALMLLTQFLLPLLIKDFYSESSWTTGKQFTQWLIMSFLISFATTYYLSTKQLANFPVAGLALFGITILPLAIASVLHQRYLDSKFERLAEEKNEEIRRKSVVASENPLNILAFRSAGEKLNLIPNQLIYVKIGDQAEFYYQNFLGIEKTKLPIGKEAILEELKDHPQFEVFQQDIIINVNAIQQITGSARGYEVQIARINEMVQISHKDKKKIDRL</sequence>
<keyword evidence="1" id="KW-0812">Transmembrane</keyword>
<reference evidence="2 3" key="2">
    <citation type="journal article" date="2011" name="Stand. Genomic Sci.">
        <title>Complete genome sequence of Leadbetterella byssophila type strain (4M15).</title>
        <authorList>
            <person name="Abt B."/>
            <person name="Teshima H."/>
            <person name="Lucas S."/>
            <person name="Lapidus A."/>
            <person name="Del Rio T.G."/>
            <person name="Nolan M."/>
            <person name="Tice H."/>
            <person name="Cheng J.F."/>
            <person name="Pitluck S."/>
            <person name="Liolios K."/>
            <person name="Pagani I."/>
            <person name="Ivanova N."/>
            <person name="Mavromatis K."/>
            <person name="Pati A."/>
            <person name="Tapia R."/>
            <person name="Han C."/>
            <person name="Goodwin L."/>
            <person name="Chen A."/>
            <person name="Palaniappan K."/>
            <person name="Land M."/>
            <person name="Hauser L."/>
            <person name="Chang Y.J."/>
            <person name="Jeffries C.D."/>
            <person name="Rohde M."/>
            <person name="Goker M."/>
            <person name="Tindall B.J."/>
            <person name="Detter J.C."/>
            <person name="Woyke T."/>
            <person name="Bristow J."/>
            <person name="Eisen J.A."/>
            <person name="Markowitz V."/>
            <person name="Hugenholtz P."/>
            <person name="Klenk H.P."/>
            <person name="Kyrpides N.C."/>
        </authorList>
    </citation>
    <scope>NUCLEOTIDE SEQUENCE [LARGE SCALE GENOMIC DNA]</scope>
    <source>
        <strain evidence="3">DSM 17132 / JCM 16389 / KACC 11308 / NBRC 106382 / 4M15</strain>
    </source>
</reference>
<reference key="1">
    <citation type="submission" date="2010-11" db="EMBL/GenBank/DDBJ databases">
        <title>The complete genome of Leadbetterella byssophila DSM 17132.</title>
        <authorList>
            <consortium name="US DOE Joint Genome Institute (JGI-PGF)"/>
            <person name="Lucas S."/>
            <person name="Copeland A."/>
            <person name="Lapidus A."/>
            <person name="Glavina del Rio T."/>
            <person name="Dalin E."/>
            <person name="Tice H."/>
            <person name="Bruce D."/>
            <person name="Goodwin L."/>
            <person name="Pitluck S."/>
            <person name="Kyrpides N."/>
            <person name="Mavromatis K."/>
            <person name="Ivanova N."/>
            <person name="Teshima H."/>
            <person name="Brettin T."/>
            <person name="Detter J.C."/>
            <person name="Han C."/>
            <person name="Tapia R."/>
            <person name="Land M."/>
            <person name="Hauser L."/>
            <person name="Markowitz V."/>
            <person name="Cheng J.-F."/>
            <person name="Hugenholtz P."/>
            <person name="Woyke T."/>
            <person name="Wu D."/>
            <person name="Tindall B."/>
            <person name="Pomrenke H.G."/>
            <person name="Brambilla E."/>
            <person name="Klenk H.-P."/>
            <person name="Eisen J.A."/>
        </authorList>
    </citation>
    <scope>NUCLEOTIDE SEQUENCE [LARGE SCALE GENOMIC DNA]</scope>
    <source>
        <strain>DSM 17132</strain>
    </source>
</reference>
<keyword evidence="1" id="KW-1133">Transmembrane helix</keyword>
<accession>E4RXY6</accession>
<proteinExistence type="predicted"/>
<keyword evidence="1" id="KW-0472">Membrane</keyword>
<evidence type="ECO:0000256" key="1">
    <source>
        <dbReference type="SAM" id="Phobius"/>
    </source>
</evidence>
<dbReference type="OrthoDB" id="1118393at2"/>
<feature type="transmembrane region" description="Helical" evidence="1">
    <location>
        <begin position="120"/>
        <end position="143"/>
    </location>
</feature>
<feature type="transmembrane region" description="Helical" evidence="1">
    <location>
        <begin position="96"/>
        <end position="114"/>
    </location>
</feature>
<keyword evidence="3" id="KW-1185">Reference proteome</keyword>
<evidence type="ECO:0008006" key="4">
    <source>
        <dbReference type="Google" id="ProtNLM"/>
    </source>
</evidence>
<dbReference type="AlphaFoldDB" id="E4RXY6"/>
<dbReference type="HOGENOM" id="CLU_982782_0_0_10"/>
<gene>
    <name evidence="2" type="ordered locus">Lbys_3434</name>
</gene>
<dbReference type="KEGG" id="lby:Lbys_3434"/>
<dbReference type="STRING" id="649349.Lbys_3434"/>
<feature type="transmembrane region" description="Helical" evidence="1">
    <location>
        <begin position="20"/>
        <end position="43"/>
    </location>
</feature>
<evidence type="ECO:0000313" key="2">
    <source>
        <dbReference type="EMBL" id="ADQ19083.1"/>
    </source>
</evidence>